<sequence>MKIFQKFLFPILLFCFVSVSGQDVTTIEAANADISDNLDLEAVASIFGESKDIEDFERRLNDPKIQINNLDLNNDGEVDYLRVMETASGNVHTLSIESVLAKDQYQQVATIDVVKDKSNKTQVQVVGNVDMYGPNYYINPVYPVVPVFFTFFWMATYRPWYSPWYWGYHPPYWNPWRPYSPYAYRSNVHVHINIHNTYNYNNVRINNSRNTINNNNNSYFRNNPNQSFDKRNPGVSNRAALADNRKQAANRAGINNKSDLERVARDKGVTSRDDLKTRDYQSTGRPVTKPNNPSSQPATRPSTSQPSARPSTGKPTTNQPSARPATRPSTNQPSARPSTPSYQKPTSSRPSYSRPKSAQARPAPRPQTTRAATPKGSYRRR</sequence>
<feature type="region of interest" description="Disordered" evidence="1">
    <location>
        <begin position="213"/>
        <end position="381"/>
    </location>
</feature>
<dbReference type="RefSeq" id="WP_377178262.1">
    <property type="nucleotide sequence ID" value="NZ_JBHTMY010000003.1"/>
</dbReference>
<keyword evidence="4" id="KW-1185">Reference proteome</keyword>
<evidence type="ECO:0000256" key="1">
    <source>
        <dbReference type="SAM" id="MobiDB-lite"/>
    </source>
</evidence>
<dbReference type="Proteomes" id="UP001597201">
    <property type="component" value="Unassembled WGS sequence"/>
</dbReference>
<name>A0ABW3Y406_9FLAO</name>
<feature type="signal peptide" evidence="2">
    <location>
        <begin position="1"/>
        <end position="21"/>
    </location>
</feature>
<evidence type="ECO:0000313" key="4">
    <source>
        <dbReference type="Proteomes" id="UP001597201"/>
    </source>
</evidence>
<proteinExistence type="predicted"/>
<protein>
    <recommendedName>
        <fullName evidence="5">DUF3300 domain-containing protein</fullName>
    </recommendedName>
</protein>
<evidence type="ECO:0008006" key="5">
    <source>
        <dbReference type="Google" id="ProtNLM"/>
    </source>
</evidence>
<feature type="compositionally biased region" description="Polar residues" evidence="1">
    <location>
        <begin position="280"/>
        <end position="356"/>
    </location>
</feature>
<reference evidence="4" key="1">
    <citation type="journal article" date="2019" name="Int. J. Syst. Evol. Microbiol.">
        <title>The Global Catalogue of Microorganisms (GCM) 10K type strain sequencing project: providing services to taxonomists for standard genome sequencing and annotation.</title>
        <authorList>
            <consortium name="The Broad Institute Genomics Platform"/>
            <consortium name="The Broad Institute Genome Sequencing Center for Infectious Disease"/>
            <person name="Wu L."/>
            <person name="Ma J."/>
        </authorList>
    </citation>
    <scope>NUCLEOTIDE SEQUENCE [LARGE SCALE GENOMIC DNA]</scope>
    <source>
        <strain evidence="4">CCUG 61485</strain>
    </source>
</reference>
<feature type="compositionally biased region" description="Basic and acidic residues" evidence="1">
    <location>
        <begin position="258"/>
        <end position="279"/>
    </location>
</feature>
<dbReference type="EMBL" id="JBHTMY010000003">
    <property type="protein sequence ID" value="MFD1315772.1"/>
    <property type="molecule type" value="Genomic_DNA"/>
</dbReference>
<evidence type="ECO:0000256" key="2">
    <source>
        <dbReference type="SAM" id="SignalP"/>
    </source>
</evidence>
<accession>A0ABW3Y406</accession>
<feature type="compositionally biased region" description="Low complexity" evidence="1">
    <location>
        <begin position="213"/>
        <end position="225"/>
    </location>
</feature>
<comment type="caution">
    <text evidence="3">The sequence shown here is derived from an EMBL/GenBank/DDBJ whole genome shotgun (WGS) entry which is preliminary data.</text>
</comment>
<organism evidence="3 4">
    <name type="scientific">Namhaeicola litoreus</name>
    <dbReference type="NCBI Taxonomy" id="1052145"/>
    <lineage>
        <taxon>Bacteria</taxon>
        <taxon>Pseudomonadati</taxon>
        <taxon>Bacteroidota</taxon>
        <taxon>Flavobacteriia</taxon>
        <taxon>Flavobacteriales</taxon>
        <taxon>Flavobacteriaceae</taxon>
        <taxon>Namhaeicola</taxon>
    </lineage>
</organism>
<feature type="chain" id="PRO_5046833289" description="DUF3300 domain-containing protein" evidence="2">
    <location>
        <begin position="22"/>
        <end position="381"/>
    </location>
</feature>
<evidence type="ECO:0000313" key="3">
    <source>
        <dbReference type="EMBL" id="MFD1315772.1"/>
    </source>
</evidence>
<keyword evidence="2" id="KW-0732">Signal</keyword>
<gene>
    <name evidence="3" type="ORF">ACFQ39_09105</name>
</gene>